<dbReference type="Proteomes" id="UP000317715">
    <property type="component" value="Unassembled WGS sequence"/>
</dbReference>
<dbReference type="SUPFAM" id="SSF55399">
    <property type="entry name" value="Subtilisin inhibitor"/>
    <property type="match status" value="1"/>
</dbReference>
<organism evidence="1 2">
    <name type="scientific">Paenarthrobacter aurescens</name>
    <name type="common">Arthrobacter aurescens</name>
    <dbReference type="NCBI Taxonomy" id="43663"/>
    <lineage>
        <taxon>Bacteria</taxon>
        <taxon>Bacillati</taxon>
        <taxon>Actinomycetota</taxon>
        <taxon>Actinomycetes</taxon>
        <taxon>Micrococcales</taxon>
        <taxon>Micrococcaceae</taxon>
        <taxon>Paenarthrobacter</taxon>
    </lineage>
</organism>
<sequence length="139" mass="14843">MVSAENSDAGNNDTAKSEYDIDLTVTLTEEPGAESRVFHLRSSAGILSPDPDTVDSNLPDAQSALAAVEQFGEEVFFPEPRPDRICTQQYGGPQVAVVKGWFRGRKVHSQFSLTDGCEIARWKALASLLGNTGGSTGAI</sequence>
<dbReference type="AlphaFoldDB" id="A0A4Y3NJY0"/>
<dbReference type="RefSeq" id="WP_141283282.1">
    <property type="nucleotide sequence ID" value="NZ_BAAAWK010000001.1"/>
</dbReference>
<dbReference type="GeneID" id="97299636"/>
<dbReference type="Gene3D" id="3.30.350.10">
    <property type="entry name" value="Subtilisin inhibitor-like"/>
    <property type="match status" value="1"/>
</dbReference>
<dbReference type="OrthoDB" id="3427327at2"/>
<reference evidence="1 2" key="1">
    <citation type="submission" date="2019-06" db="EMBL/GenBank/DDBJ databases">
        <title>Whole genome shotgun sequence of Paenarthrobacter aurescens NBRC 12136.</title>
        <authorList>
            <person name="Hosoyama A."/>
            <person name="Uohara A."/>
            <person name="Ohji S."/>
            <person name="Ichikawa N."/>
        </authorList>
    </citation>
    <scope>NUCLEOTIDE SEQUENCE [LARGE SCALE GENOMIC DNA]</scope>
    <source>
        <strain evidence="1 2">NBRC 12136</strain>
    </source>
</reference>
<keyword evidence="2" id="KW-1185">Reference proteome</keyword>
<evidence type="ECO:0000313" key="2">
    <source>
        <dbReference type="Proteomes" id="UP000317715"/>
    </source>
</evidence>
<accession>A0A4Y3NJY0</accession>
<dbReference type="GO" id="GO:0004867">
    <property type="term" value="F:serine-type endopeptidase inhibitor activity"/>
    <property type="evidence" value="ECO:0007669"/>
    <property type="project" value="InterPro"/>
</dbReference>
<evidence type="ECO:0000313" key="1">
    <source>
        <dbReference type="EMBL" id="GEB19019.1"/>
    </source>
</evidence>
<gene>
    <name evidence="1" type="ORF">AAU01_17740</name>
</gene>
<proteinExistence type="predicted"/>
<dbReference type="InterPro" id="IPR036819">
    <property type="entry name" value="Subtilisin_inhibitor-like_sf"/>
</dbReference>
<protein>
    <recommendedName>
        <fullName evidence="3">Serine protease inhibitor</fullName>
    </recommendedName>
</protein>
<name>A0A4Y3NJY0_PAEAU</name>
<dbReference type="EMBL" id="BJMD01000009">
    <property type="protein sequence ID" value="GEB19019.1"/>
    <property type="molecule type" value="Genomic_DNA"/>
</dbReference>
<evidence type="ECO:0008006" key="3">
    <source>
        <dbReference type="Google" id="ProtNLM"/>
    </source>
</evidence>
<comment type="caution">
    <text evidence="1">The sequence shown here is derived from an EMBL/GenBank/DDBJ whole genome shotgun (WGS) entry which is preliminary data.</text>
</comment>